<dbReference type="InterPro" id="IPR045184">
    <property type="entry name" value="SMU1"/>
</dbReference>
<evidence type="ECO:0000256" key="3">
    <source>
        <dbReference type="ARBA" id="ARBA00022737"/>
    </source>
</evidence>
<evidence type="ECO:0000256" key="2">
    <source>
        <dbReference type="ARBA" id="ARBA00022574"/>
    </source>
</evidence>
<dbReference type="InterPro" id="IPR020472">
    <property type="entry name" value="WD40_PAC1"/>
</dbReference>
<dbReference type="InterPro" id="IPR036322">
    <property type="entry name" value="WD40_repeat_dom_sf"/>
</dbReference>
<dbReference type="PROSITE" id="PS50294">
    <property type="entry name" value="WD_REPEATS_REGION"/>
    <property type="match status" value="2"/>
</dbReference>
<dbReference type="PANTHER" id="PTHR22848">
    <property type="entry name" value="WD40 REPEAT PROTEIN"/>
    <property type="match status" value="1"/>
</dbReference>
<accession>A0ABR4NEZ4</accession>
<dbReference type="Proteomes" id="UP001527925">
    <property type="component" value="Unassembled WGS sequence"/>
</dbReference>
<dbReference type="InterPro" id="IPR001680">
    <property type="entry name" value="WD40_rpt"/>
</dbReference>
<dbReference type="SMART" id="SM00320">
    <property type="entry name" value="WD40"/>
    <property type="match status" value="5"/>
</dbReference>
<feature type="repeat" description="WD" evidence="5">
    <location>
        <begin position="85"/>
        <end position="126"/>
    </location>
</feature>
<evidence type="ECO:0000313" key="6">
    <source>
        <dbReference type="EMBL" id="KAL2918031.1"/>
    </source>
</evidence>
<feature type="repeat" description="WD" evidence="5">
    <location>
        <begin position="1"/>
        <end position="41"/>
    </location>
</feature>
<dbReference type="InterPro" id="IPR015943">
    <property type="entry name" value="WD40/YVTN_repeat-like_dom_sf"/>
</dbReference>
<dbReference type="Gene3D" id="2.130.10.10">
    <property type="entry name" value="YVTN repeat-like/Quinoprotein amine dehydrogenase"/>
    <property type="match status" value="1"/>
</dbReference>
<keyword evidence="6" id="KW-0808">Transferase</keyword>
<dbReference type="EMBL" id="JADGIZ020000008">
    <property type="protein sequence ID" value="KAL2918031.1"/>
    <property type="molecule type" value="Genomic_DNA"/>
</dbReference>
<dbReference type="PROSITE" id="PS50082">
    <property type="entry name" value="WD_REPEATS_2"/>
    <property type="match status" value="3"/>
</dbReference>
<dbReference type="SUPFAM" id="SSF50978">
    <property type="entry name" value="WD40 repeat-like"/>
    <property type="match status" value="1"/>
</dbReference>
<comment type="subcellular location">
    <subcellularLocation>
        <location evidence="1">Nucleus speckle</location>
    </subcellularLocation>
</comment>
<comment type="caution">
    <text evidence="6">The sequence shown here is derived from an EMBL/GenBank/DDBJ whole genome shotgun (WGS) entry which is preliminary data.</text>
</comment>
<protein>
    <recommendedName>
        <fullName evidence="4">WD40 repeat-containing protein SMU1</fullName>
    </recommendedName>
</protein>
<name>A0ABR4NEZ4_9FUNG</name>
<evidence type="ECO:0000256" key="1">
    <source>
        <dbReference type="ARBA" id="ARBA00004324"/>
    </source>
</evidence>
<evidence type="ECO:0000256" key="5">
    <source>
        <dbReference type="PROSITE-ProRule" id="PRU00221"/>
    </source>
</evidence>
<keyword evidence="2 5" id="KW-0853">WD repeat</keyword>
<keyword evidence="7" id="KW-1185">Reference proteome</keyword>
<evidence type="ECO:0000313" key="7">
    <source>
        <dbReference type="Proteomes" id="UP001527925"/>
    </source>
</evidence>
<keyword evidence="3" id="KW-0677">Repeat</keyword>
<dbReference type="PRINTS" id="PR00320">
    <property type="entry name" value="GPROTEINBRPT"/>
</dbReference>
<evidence type="ECO:0000256" key="4">
    <source>
        <dbReference type="ARBA" id="ARBA00026184"/>
    </source>
</evidence>
<gene>
    <name evidence="6" type="primary">SMU1</name>
    <name evidence="6" type="ORF">HK105_202445</name>
</gene>
<keyword evidence="6" id="KW-0418">Kinase</keyword>
<sequence length="276" mass="29386">MLMKSAVLSLAFTPDSRVLASGSQEGKIKVWQINTGECLRKFSTAHTLGITSLMFSQDGSQILSASFDHTIRLNGLKSGKALKEFRGHTSYVNSAIFSSDGKKVVSASSDGTLKIWDLQSTECLHSVGLYKGKLAPVGAQSPTITAVALYPKQADQVVVSNQSSIVYIVSLKGAVVQSMSLPDVVGIEAARPGAKQHGGAAEPRSPPGFLAMTLSPRGEFVYAAAEDRRVYVFGTESGRLVTSLEGIMSDIIGMTHHPFANMLAIYTESGLISIMK</sequence>
<dbReference type="GO" id="GO:0016301">
    <property type="term" value="F:kinase activity"/>
    <property type="evidence" value="ECO:0007669"/>
    <property type="project" value="UniProtKB-KW"/>
</dbReference>
<organism evidence="6 7">
    <name type="scientific">Polyrhizophydium stewartii</name>
    <dbReference type="NCBI Taxonomy" id="2732419"/>
    <lineage>
        <taxon>Eukaryota</taxon>
        <taxon>Fungi</taxon>
        <taxon>Fungi incertae sedis</taxon>
        <taxon>Chytridiomycota</taxon>
        <taxon>Chytridiomycota incertae sedis</taxon>
        <taxon>Chytridiomycetes</taxon>
        <taxon>Rhizophydiales</taxon>
        <taxon>Rhizophydiales incertae sedis</taxon>
        <taxon>Polyrhizophydium</taxon>
    </lineage>
</organism>
<feature type="repeat" description="WD" evidence="5">
    <location>
        <begin position="43"/>
        <end position="84"/>
    </location>
</feature>
<proteinExistence type="predicted"/>
<dbReference type="PROSITE" id="PS00678">
    <property type="entry name" value="WD_REPEATS_1"/>
    <property type="match status" value="1"/>
</dbReference>
<dbReference type="Pfam" id="PF00400">
    <property type="entry name" value="WD40"/>
    <property type="match status" value="3"/>
</dbReference>
<dbReference type="InterPro" id="IPR019775">
    <property type="entry name" value="WD40_repeat_CS"/>
</dbReference>
<reference evidence="6 7" key="1">
    <citation type="submission" date="2023-09" db="EMBL/GenBank/DDBJ databases">
        <title>Pangenome analysis of Batrachochytrium dendrobatidis and related Chytrids.</title>
        <authorList>
            <person name="Yacoub M.N."/>
            <person name="Stajich J.E."/>
            <person name="James T.Y."/>
        </authorList>
    </citation>
    <scope>NUCLEOTIDE SEQUENCE [LARGE SCALE GENOMIC DNA]</scope>
    <source>
        <strain evidence="6 7">JEL0888</strain>
    </source>
</reference>